<comment type="function">
    <text evidence="1">Catalyzes the cleavage of 5-oxoproline to form L-glutamate coupled to the hydrolysis of ATP to ADP and inorganic phosphate.</text>
</comment>
<dbReference type="CDD" id="cd10787">
    <property type="entry name" value="LamB_YcsF_like"/>
    <property type="match status" value="1"/>
</dbReference>
<comment type="subunit">
    <text evidence="1">Forms a complex composed of PxpA, PxpB and PxpC.</text>
</comment>
<gene>
    <name evidence="1 2" type="primary">pxpA</name>
    <name evidence="2" type="ORF">EBB06_00475</name>
</gene>
<dbReference type="NCBIfam" id="NF003816">
    <property type="entry name" value="PRK05406.1-5"/>
    <property type="match status" value="1"/>
</dbReference>
<evidence type="ECO:0000313" key="3">
    <source>
        <dbReference type="Proteomes" id="UP000290682"/>
    </source>
</evidence>
<dbReference type="EMBL" id="REGR01000001">
    <property type="protein sequence ID" value="RXZ45333.1"/>
    <property type="molecule type" value="Genomic_DNA"/>
</dbReference>
<evidence type="ECO:0000256" key="1">
    <source>
        <dbReference type="HAMAP-Rule" id="MF_00691"/>
    </source>
</evidence>
<dbReference type="Proteomes" id="UP000290682">
    <property type="component" value="Unassembled WGS sequence"/>
</dbReference>
<dbReference type="RefSeq" id="WP_129210505.1">
    <property type="nucleotide sequence ID" value="NZ_REGR01000001.1"/>
</dbReference>
<dbReference type="NCBIfam" id="NF003815">
    <property type="entry name" value="PRK05406.1-4"/>
    <property type="match status" value="1"/>
</dbReference>
<comment type="similarity">
    <text evidence="1">Belongs to the LamB/PxpA family.</text>
</comment>
<keyword evidence="1" id="KW-0067">ATP-binding</keyword>
<comment type="caution">
    <text evidence="2">The sequence shown here is derived from an EMBL/GenBank/DDBJ whole genome shotgun (WGS) entry which is preliminary data.</text>
</comment>
<keyword evidence="1" id="KW-0547">Nucleotide-binding</keyword>
<keyword evidence="3" id="KW-1185">Reference proteome</keyword>
<dbReference type="PANTHER" id="PTHR30292:SF0">
    <property type="entry name" value="5-OXOPROLINASE SUBUNIT A"/>
    <property type="match status" value="1"/>
</dbReference>
<sequence>MDIDLNADVGEGGGNDDAILDCVSSISIACGWHAGDTDTMRRVLRAARERGVSVGAHPGYPDREHFGRRNLDLPPDTVYNGVLFQIGGLMALARTEGLHLNHVKPHGALYNQAAKDRALASAIATAVWDADPGLKLVGLAGSELVAAARSAGLTAVEEVFADRAYLADGSLAPRGIPGAVIEDADAALAQTLQMIRTSTVTALDGTSIPIHAQTVCLHGDGADAVAFARLLRQALISEGLTVRAP</sequence>
<proteinExistence type="inferred from homology"/>
<dbReference type="InterPro" id="IPR011330">
    <property type="entry name" value="Glyco_hydro/deAcase_b/a-brl"/>
</dbReference>
<dbReference type="EC" id="3.5.2.9" evidence="1"/>
<comment type="catalytic activity">
    <reaction evidence="1">
        <text>5-oxo-L-proline + ATP + 2 H2O = L-glutamate + ADP + phosphate + H(+)</text>
        <dbReference type="Rhea" id="RHEA:10348"/>
        <dbReference type="ChEBI" id="CHEBI:15377"/>
        <dbReference type="ChEBI" id="CHEBI:15378"/>
        <dbReference type="ChEBI" id="CHEBI:29985"/>
        <dbReference type="ChEBI" id="CHEBI:30616"/>
        <dbReference type="ChEBI" id="CHEBI:43474"/>
        <dbReference type="ChEBI" id="CHEBI:58402"/>
        <dbReference type="ChEBI" id="CHEBI:456216"/>
        <dbReference type="EC" id="3.5.2.9"/>
    </reaction>
</comment>
<keyword evidence="1 2" id="KW-0378">Hydrolase</keyword>
<dbReference type="PANTHER" id="PTHR30292">
    <property type="entry name" value="UNCHARACTERIZED PROTEIN YBGL-RELATED"/>
    <property type="match status" value="1"/>
</dbReference>
<dbReference type="SUPFAM" id="SSF88713">
    <property type="entry name" value="Glycoside hydrolase/deacetylase"/>
    <property type="match status" value="1"/>
</dbReference>
<protein>
    <recommendedName>
        <fullName evidence="1">5-oxoprolinase subunit A</fullName>
        <shortName evidence="1">5-OPase subunit A</shortName>
        <ecNumber evidence="1">3.5.2.9</ecNumber>
    </recommendedName>
    <alternativeName>
        <fullName evidence="1">5-oxoprolinase (ATP-hydrolyzing) subunit A</fullName>
    </alternativeName>
</protein>
<dbReference type="GO" id="GO:0017168">
    <property type="term" value="F:5-oxoprolinase (ATP-hydrolyzing) activity"/>
    <property type="evidence" value="ECO:0007669"/>
    <property type="project" value="UniProtKB-EC"/>
</dbReference>
<dbReference type="NCBIfam" id="NF003814">
    <property type="entry name" value="PRK05406.1-3"/>
    <property type="match status" value="1"/>
</dbReference>
<name>A0ABY0FI18_9NEIS</name>
<reference evidence="2 3" key="1">
    <citation type="submission" date="2018-10" db="EMBL/GenBank/DDBJ databases">
        <title>Draft genome of Fastidiocella sp. strain 375T, a bacterium isolated from a karstic cave dripping water.</title>
        <authorList>
            <person name="Coelho C."/>
            <person name="Verissimo A."/>
            <person name="Tiago I."/>
        </authorList>
    </citation>
    <scope>NUCLEOTIDE SEQUENCE [LARGE SCALE GENOMIC DNA]</scope>
    <source>
        <strain evidence="2 3">CAVE-375</strain>
    </source>
</reference>
<evidence type="ECO:0000313" key="2">
    <source>
        <dbReference type="EMBL" id="RXZ45333.1"/>
    </source>
</evidence>
<accession>A0ABY0FI18</accession>
<dbReference type="InterPro" id="IPR005501">
    <property type="entry name" value="LamB/YcsF/PxpA-like"/>
</dbReference>
<dbReference type="HAMAP" id="MF_00691">
    <property type="entry name" value="PxpA"/>
    <property type="match status" value="1"/>
</dbReference>
<dbReference type="Pfam" id="PF03746">
    <property type="entry name" value="LamB_YcsF"/>
    <property type="match status" value="1"/>
</dbReference>
<organism evidence="2 3">
    <name type="scientific">Crenobacter cavernae</name>
    <dbReference type="NCBI Taxonomy" id="2290923"/>
    <lineage>
        <taxon>Bacteria</taxon>
        <taxon>Pseudomonadati</taxon>
        <taxon>Pseudomonadota</taxon>
        <taxon>Betaproteobacteria</taxon>
        <taxon>Neisseriales</taxon>
        <taxon>Neisseriaceae</taxon>
        <taxon>Crenobacter</taxon>
    </lineage>
</organism>
<dbReference type="Gene3D" id="3.20.20.370">
    <property type="entry name" value="Glycoside hydrolase/deacetylase"/>
    <property type="match status" value="1"/>
</dbReference>